<protein>
    <submittedName>
        <fullName evidence="1">Uncharacterized protein</fullName>
    </submittedName>
</protein>
<evidence type="ECO:0000313" key="2">
    <source>
        <dbReference type="Proteomes" id="UP000054821"/>
    </source>
</evidence>
<sequence length="175" mass="19295">MSSNDEIDLIAGSSEIEDRIVDRGDATVGEARVSLTAFTGGQLDFAANRFDALPLFCVMREQTERNARTRSRDERVKFREGAASLFWRRFRGEARVPKQRRAAVVVQAVAVSLVSNSRFCTASDKEEVLTVSRRSVEAEARKSLDLAAGRAAMGNTGWRLWPLLARALFAVTTAG</sequence>
<keyword evidence="2" id="KW-1185">Reference proteome</keyword>
<proteinExistence type="predicted"/>
<reference evidence="1 2" key="1">
    <citation type="journal article" date="2016" name="Genome Announc.">
        <title>Draft Whole-Genome Sequence of Trichoderma gamsii T6085, a Promising Biocontrol Agent of Fusarium Head Blight on Wheat.</title>
        <authorList>
            <person name="Baroncelli R."/>
            <person name="Zapparata A."/>
            <person name="Piaggeschi G."/>
            <person name="Sarrocco S."/>
            <person name="Vannacci G."/>
        </authorList>
    </citation>
    <scope>NUCLEOTIDE SEQUENCE [LARGE SCALE GENOMIC DNA]</scope>
    <source>
        <strain evidence="1 2">T6085</strain>
    </source>
</reference>
<gene>
    <name evidence="1" type="ORF">TGAM01_v201386</name>
</gene>
<dbReference type="GeneID" id="29984829"/>
<dbReference type="EMBL" id="JPDN02000003">
    <property type="protein sequence ID" value="PON30020.1"/>
    <property type="molecule type" value="Genomic_DNA"/>
</dbReference>
<dbReference type="Proteomes" id="UP000054821">
    <property type="component" value="Unassembled WGS sequence"/>
</dbReference>
<evidence type="ECO:0000313" key="1">
    <source>
        <dbReference type="EMBL" id="PON30020.1"/>
    </source>
</evidence>
<dbReference type="AlphaFoldDB" id="A0A2P5A0D9"/>
<comment type="caution">
    <text evidence="1">The sequence shown here is derived from an EMBL/GenBank/DDBJ whole genome shotgun (WGS) entry which is preliminary data.</text>
</comment>
<organism evidence="1 2">
    <name type="scientific">Trichoderma gamsii</name>
    <dbReference type="NCBI Taxonomy" id="398673"/>
    <lineage>
        <taxon>Eukaryota</taxon>
        <taxon>Fungi</taxon>
        <taxon>Dikarya</taxon>
        <taxon>Ascomycota</taxon>
        <taxon>Pezizomycotina</taxon>
        <taxon>Sordariomycetes</taxon>
        <taxon>Hypocreomycetidae</taxon>
        <taxon>Hypocreales</taxon>
        <taxon>Hypocreaceae</taxon>
        <taxon>Trichoderma</taxon>
    </lineage>
</organism>
<accession>A0A2P5A0D9</accession>
<name>A0A2P5A0D9_9HYPO</name>
<dbReference type="RefSeq" id="XP_018662014.1">
    <property type="nucleotide sequence ID" value="XM_018804746.1"/>
</dbReference>